<evidence type="ECO:0000256" key="6">
    <source>
        <dbReference type="ARBA" id="ARBA00022917"/>
    </source>
</evidence>
<evidence type="ECO:0000259" key="13">
    <source>
        <dbReference type="Pfam" id="PF04558"/>
    </source>
</evidence>
<comment type="catalytic activity">
    <reaction evidence="8">
        <text>tRNA(Gln) + L-glutamine + ATP = L-glutaminyl-tRNA(Gln) + AMP + diphosphate</text>
        <dbReference type="Rhea" id="RHEA:20121"/>
        <dbReference type="Rhea" id="RHEA-COMP:9662"/>
        <dbReference type="Rhea" id="RHEA-COMP:9681"/>
        <dbReference type="ChEBI" id="CHEBI:30616"/>
        <dbReference type="ChEBI" id="CHEBI:33019"/>
        <dbReference type="ChEBI" id="CHEBI:58359"/>
        <dbReference type="ChEBI" id="CHEBI:78442"/>
        <dbReference type="ChEBI" id="CHEBI:78521"/>
        <dbReference type="ChEBI" id="CHEBI:456215"/>
        <dbReference type="EC" id="6.1.1.18"/>
    </reaction>
</comment>
<comment type="caution">
    <text evidence="15">The sequence shown here is derived from an EMBL/GenBank/DDBJ whole genome shotgun (WGS) entry which is preliminary data.</text>
</comment>
<evidence type="ECO:0000256" key="9">
    <source>
        <dbReference type="RuleBase" id="RU363037"/>
    </source>
</evidence>
<dbReference type="InterPro" id="IPR020059">
    <property type="entry name" value="Glu/Gln-tRNA-synth_Ib_codon-bd"/>
</dbReference>
<dbReference type="InterPro" id="IPR020056">
    <property type="entry name" value="Rbsml_bL25/Gln-tRNA_synth_N"/>
</dbReference>
<dbReference type="InterPro" id="IPR007639">
    <property type="entry name" value="Gln-tRNA-synth_Ib_RNA-bd_N"/>
</dbReference>
<feature type="domain" description="Glutaminyl-tRNA synthetase class Ib non-specific RNA-binding" evidence="13">
    <location>
        <begin position="9"/>
        <end position="167"/>
    </location>
</feature>
<dbReference type="InterPro" id="IPR001412">
    <property type="entry name" value="aa-tRNA-synth_I_CS"/>
</dbReference>
<dbReference type="NCBIfam" id="TIGR00440">
    <property type="entry name" value="glnS"/>
    <property type="match status" value="1"/>
</dbReference>
<dbReference type="InterPro" id="IPR000924">
    <property type="entry name" value="Glu/Gln-tRNA-synth"/>
</dbReference>
<dbReference type="FunFam" id="3.40.50.620:FF:000037">
    <property type="entry name" value="Glutamine--tRNA ligase cytoplasmic"/>
    <property type="match status" value="1"/>
</dbReference>
<dbReference type="PRINTS" id="PR00987">
    <property type="entry name" value="TRNASYNTHGLU"/>
</dbReference>
<dbReference type="SUPFAM" id="SSF52374">
    <property type="entry name" value="Nucleotidylyl transferase"/>
    <property type="match status" value="1"/>
</dbReference>
<dbReference type="InterPro" id="IPR050132">
    <property type="entry name" value="Gln/Glu-tRNA_Ligase"/>
</dbReference>
<dbReference type="FunFam" id="1.10.10.2420:FF:000001">
    <property type="entry name" value="Glutamine--tRNA ligase cytoplasmic"/>
    <property type="match status" value="1"/>
</dbReference>
<dbReference type="AlphaFoldDB" id="A0AAW1NUE8"/>
<dbReference type="GO" id="GO:0005829">
    <property type="term" value="C:cytosol"/>
    <property type="evidence" value="ECO:0007669"/>
    <property type="project" value="TreeGrafter"/>
</dbReference>
<evidence type="ECO:0000256" key="2">
    <source>
        <dbReference type="ARBA" id="ARBA00012836"/>
    </source>
</evidence>
<accession>A0AAW1NUE8</accession>
<dbReference type="Gene3D" id="3.40.50.620">
    <property type="entry name" value="HUPs"/>
    <property type="match status" value="1"/>
</dbReference>
<reference evidence="15 16" key="1">
    <citation type="journal article" date="2024" name="Nat. Commun.">
        <title>Phylogenomics reveals the evolutionary origins of lichenization in chlorophyte algae.</title>
        <authorList>
            <person name="Puginier C."/>
            <person name="Libourel C."/>
            <person name="Otte J."/>
            <person name="Skaloud P."/>
            <person name="Haon M."/>
            <person name="Grisel S."/>
            <person name="Petersen M."/>
            <person name="Berrin J.G."/>
            <person name="Delaux P.M."/>
            <person name="Dal Grande F."/>
            <person name="Keller J."/>
        </authorList>
    </citation>
    <scope>NUCLEOTIDE SEQUENCE [LARGE SCALE GENOMIC DNA]</scope>
    <source>
        <strain evidence="15 16">SAG 2036</strain>
    </source>
</reference>
<dbReference type="GO" id="GO:0004819">
    <property type="term" value="F:glutamine-tRNA ligase activity"/>
    <property type="evidence" value="ECO:0007669"/>
    <property type="project" value="UniProtKB-EC"/>
</dbReference>
<feature type="compositionally biased region" description="Polar residues" evidence="10">
    <location>
        <begin position="239"/>
        <end position="249"/>
    </location>
</feature>
<dbReference type="PROSITE" id="PS00178">
    <property type="entry name" value="AA_TRNA_LIGASE_I"/>
    <property type="match status" value="1"/>
</dbReference>
<organism evidence="15 16">
    <name type="scientific">Symbiochloris irregularis</name>
    <dbReference type="NCBI Taxonomy" id="706552"/>
    <lineage>
        <taxon>Eukaryota</taxon>
        <taxon>Viridiplantae</taxon>
        <taxon>Chlorophyta</taxon>
        <taxon>core chlorophytes</taxon>
        <taxon>Trebouxiophyceae</taxon>
        <taxon>Trebouxiales</taxon>
        <taxon>Trebouxiaceae</taxon>
        <taxon>Symbiochloris</taxon>
    </lineage>
</organism>
<dbReference type="Pfam" id="PF03950">
    <property type="entry name" value="tRNA-synt_1c_C"/>
    <property type="match status" value="1"/>
</dbReference>
<dbReference type="InterPro" id="IPR004514">
    <property type="entry name" value="Gln-tRNA-synth"/>
</dbReference>
<comment type="similarity">
    <text evidence="1 9">Belongs to the class-I aminoacyl-tRNA synthetase family.</text>
</comment>
<dbReference type="Proteomes" id="UP001465755">
    <property type="component" value="Unassembled WGS sequence"/>
</dbReference>
<dbReference type="Pfam" id="PF04558">
    <property type="entry name" value="tRNA_synt_1c_R1"/>
    <property type="match status" value="1"/>
</dbReference>
<evidence type="ECO:0000256" key="3">
    <source>
        <dbReference type="ARBA" id="ARBA00022598"/>
    </source>
</evidence>
<keyword evidence="5 9" id="KW-0067">ATP-binding</keyword>
<dbReference type="InterPro" id="IPR011035">
    <property type="entry name" value="Ribosomal_bL25/Gln-tRNA_synth"/>
</dbReference>
<evidence type="ECO:0000259" key="12">
    <source>
        <dbReference type="Pfam" id="PF03950"/>
    </source>
</evidence>
<gene>
    <name evidence="15" type="ORF">WJX73_006674</name>
</gene>
<dbReference type="InterPro" id="IPR020058">
    <property type="entry name" value="Glu/Gln-tRNA-synth_Ib_cat-dom"/>
</dbReference>
<dbReference type="GO" id="GO:0006425">
    <property type="term" value="P:glutaminyl-tRNA aminoacylation"/>
    <property type="evidence" value="ECO:0007669"/>
    <property type="project" value="InterPro"/>
</dbReference>
<dbReference type="EC" id="6.1.1.18" evidence="2"/>
<evidence type="ECO:0000313" key="15">
    <source>
        <dbReference type="EMBL" id="KAK9794917.1"/>
    </source>
</evidence>
<evidence type="ECO:0000256" key="1">
    <source>
        <dbReference type="ARBA" id="ARBA00005594"/>
    </source>
</evidence>
<name>A0AAW1NUE8_9CHLO</name>
<dbReference type="GO" id="GO:0048608">
    <property type="term" value="P:reproductive structure development"/>
    <property type="evidence" value="ECO:0007669"/>
    <property type="project" value="UniProtKB-ARBA"/>
</dbReference>
<evidence type="ECO:0000259" key="14">
    <source>
        <dbReference type="Pfam" id="PF20974"/>
    </source>
</evidence>
<dbReference type="InterPro" id="IPR042559">
    <property type="entry name" value="Gln-tRNA-synth_Ib_RNA-bd_N_2"/>
</dbReference>
<keyword evidence="3 9" id="KW-0436">Ligase</keyword>
<dbReference type="Pfam" id="PF00749">
    <property type="entry name" value="tRNA-synt_1c"/>
    <property type="match status" value="1"/>
</dbReference>
<proteinExistence type="inferred from homology"/>
<protein>
    <recommendedName>
        <fullName evidence="2">glutamine--tRNA ligase</fullName>
        <ecNumber evidence="2">6.1.1.18</ecNumber>
    </recommendedName>
</protein>
<feature type="compositionally biased region" description="Basic and acidic residues" evidence="10">
    <location>
        <begin position="183"/>
        <end position="194"/>
    </location>
</feature>
<dbReference type="InterPro" id="IPR042558">
    <property type="entry name" value="Gln-tRNA-synth_Ib_RNA-bd_N_1"/>
</dbReference>
<dbReference type="EMBL" id="JALJOQ010000134">
    <property type="protein sequence ID" value="KAK9794917.1"/>
    <property type="molecule type" value="Genomic_DNA"/>
</dbReference>
<sequence length="801" mass="88859">MRDGDVTEEEAIDLFTRINLPEQKVKEAARSKKLRQELAAVILEAGISDCARSTGNLLQAVATKYPISARVHRPVVLRDYVVTDKISASKQLEAAFKYLEKQGDAPLDLTAFEQASGVGVVVSEAEVKDAVSSVLASAADQIQSQGHRINRNMLLSKVTLLQPWADGAVAKAQLDLALEERLGPKTAEDEQPVDKKKKKKEAKAALAAAAPSQPAPGATPPQAEPAAVSDPYAHLPAPQDNSGVHTTIPFSNGSTMHVTNSRAALAAHLEATGGCVVTRFPPEPNGYLHIGHAKAMFVSFGMAKHRGGRCFLRFDDTNPEAEKQEYIDHIRDIVSWMGWTPYKQTFSSDYFEELYQLAVKLIRSGNAYVDHQTAEEISAYREERRPSPWRERPMLESLQLFEDMRRGLIDEGKATLRMKMDPGNNNYNMFDLIAYRIKFAEHPHAGKGWVIYPSYDYTHCIVDALENITHSLCTLEFESRRASYFWLLDALQLYKPVVWEFARLSLTNSITSKRKLNDLVTGGTVKGWDDPRLVTLAGLRRRGVTPEGINAFCRELGITRSDSIVHLHKLDFHVRAHLDAVSPRCLAVLHPLRLVLTNLAPDYLHHVHGKVFPGRSEETYDLPLTRVVYMEQADFRESKSKDYYGLTLDQPAMLKYAGVITAKDVVRSSSGAVVEVQADFKPLEAGAKPPKGVLGWVGQPRPGVEPSSFEARLYEPLFRSPSPADLGDAWLDDLNPDSLTVVPGAVGPPRLTSAKVGDRFQLERIGFFYVDPDSTINDTSNRLVLNRTCTLRDSFPKAAAK</sequence>
<evidence type="ECO:0000259" key="11">
    <source>
        <dbReference type="Pfam" id="PF00749"/>
    </source>
</evidence>
<dbReference type="SUPFAM" id="SSF50715">
    <property type="entry name" value="Ribosomal protein L25-like"/>
    <property type="match status" value="1"/>
</dbReference>
<dbReference type="InterPro" id="IPR049437">
    <property type="entry name" value="tRNA-synt_1c_C2"/>
</dbReference>
<keyword evidence="7 9" id="KW-0030">Aminoacyl-tRNA synthetase</keyword>
<keyword evidence="6 9" id="KW-0648">Protein biosynthesis</keyword>
<dbReference type="PANTHER" id="PTHR43097">
    <property type="entry name" value="GLUTAMINE-TRNA LIGASE"/>
    <property type="match status" value="1"/>
</dbReference>
<evidence type="ECO:0000313" key="16">
    <source>
        <dbReference type="Proteomes" id="UP001465755"/>
    </source>
</evidence>
<keyword evidence="4 9" id="KW-0547">Nucleotide-binding</keyword>
<dbReference type="PANTHER" id="PTHR43097:SF4">
    <property type="entry name" value="GLUTAMINE--TRNA LIGASE"/>
    <property type="match status" value="1"/>
</dbReference>
<feature type="domain" description="tRNA synthetases class I (E and Q) anti-codon binding" evidence="14">
    <location>
        <begin position="705"/>
        <end position="771"/>
    </location>
</feature>
<dbReference type="InterPro" id="IPR014729">
    <property type="entry name" value="Rossmann-like_a/b/a_fold"/>
</dbReference>
<dbReference type="FunFam" id="1.10.8.1290:FF:000002">
    <property type="entry name" value="Glutamine--tRNA ligase cytoplasmic"/>
    <property type="match status" value="1"/>
</dbReference>
<dbReference type="GO" id="GO:0005524">
    <property type="term" value="F:ATP binding"/>
    <property type="evidence" value="ECO:0007669"/>
    <property type="project" value="UniProtKB-KW"/>
</dbReference>
<dbReference type="Pfam" id="PF20974">
    <property type="entry name" value="tRNA-synt_1c_C2"/>
    <property type="match status" value="1"/>
</dbReference>
<dbReference type="Gene3D" id="2.40.240.10">
    <property type="entry name" value="Ribosomal Protein L25, Chain P"/>
    <property type="match status" value="2"/>
</dbReference>
<dbReference type="Gene3D" id="1.10.10.2420">
    <property type="match status" value="1"/>
</dbReference>
<dbReference type="GO" id="GO:0009791">
    <property type="term" value="P:post-embryonic development"/>
    <property type="evidence" value="ECO:0007669"/>
    <property type="project" value="UniProtKB-ARBA"/>
</dbReference>
<evidence type="ECO:0000256" key="10">
    <source>
        <dbReference type="SAM" id="MobiDB-lite"/>
    </source>
</evidence>
<feature type="domain" description="Glutamyl/glutaminyl-tRNA synthetase class Ib catalytic" evidence="11">
    <location>
        <begin position="276"/>
        <end position="572"/>
    </location>
</feature>
<evidence type="ECO:0000256" key="4">
    <source>
        <dbReference type="ARBA" id="ARBA00022741"/>
    </source>
</evidence>
<feature type="domain" description="Glutamyl/glutaminyl-tRNA synthetase class Ib anti-codon binding" evidence="12">
    <location>
        <begin position="582"/>
        <end position="680"/>
    </location>
</feature>
<feature type="region of interest" description="Disordered" evidence="10">
    <location>
        <begin position="183"/>
        <end position="249"/>
    </location>
</feature>
<evidence type="ECO:0000256" key="5">
    <source>
        <dbReference type="ARBA" id="ARBA00022840"/>
    </source>
</evidence>
<evidence type="ECO:0000256" key="7">
    <source>
        <dbReference type="ARBA" id="ARBA00023146"/>
    </source>
</evidence>
<feature type="compositionally biased region" description="Pro residues" evidence="10">
    <location>
        <begin position="213"/>
        <end position="223"/>
    </location>
</feature>
<dbReference type="Gene3D" id="1.10.8.1290">
    <property type="entry name" value="Glutaminyl-tRNA synthetase, non-specific RNA binding region part 1, domain 1"/>
    <property type="match status" value="1"/>
</dbReference>
<evidence type="ECO:0000256" key="8">
    <source>
        <dbReference type="ARBA" id="ARBA00048270"/>
    </source>
</evidence>
<keyword evidence="16" id="KW-1185">Reference proteome</keyword>